<feature type="non-terminal residue" evidence="2">
    <location>
        <position position="136"/>
    </location>
</feature>
<keyword evidence="1" id="KW-0472">Membrane</keyword>
<name>A0A381Z3F3_9ZZZZ</name>
<keyword evidence="1" id="KW-0812">Transmembrane</keyword>
<feature type="transmembrane region" description="Helical" evidence="1">
    <location>
        <begin position="66"/>
        <end position="90"/>
    </location>
</feature>
<organism evidence="2">
    <name type="scientific">marine metagenome</name>
    <dbReference type="NCBI Taxonomy" id="408172"/>
    <lineage>
        <taxon>unclassified sequences</taxon>
        <taxon>metagenomes</taxon>
        <taxon>ecological metagenomes</taxon>
    </lineage>
</organism>
<evidence type="ECO:0000256" key="1">
    <source>
        <dbReference type="SAM" id="Phobius"/>
    </source>
</evidence>
<keyword evidence="1" id="KW-1133">Transmembrane helix</keyword>
<dbReference type="AlphaFoldDB" id="A0A381Z3F3"/>
<accession>A0A381Z3F3</accession>
<sequence length="136" mass="14775">MLILLGLGALWAAVLLPPIIRNQISTRSSTSGIANHLDVYRVPAMKGYSISLPQSAVAAKRRRRDVAIVLSGVVVFTFLTSIAVGGIFLWTVHFVVDLALVGYVTLITQRSDLATEETSVVLTHSFIANSMEEEYS</sequence>
<reference evidence="2" key="1">
    <citation type="submission" date="2018-05" db="EMBL/GenBank/DDBJ databases">
        <authorList>
            <person name="Lanie J.A."/>
            <person name="Ng W.-L."/>
            <person name="Kazmierczak K.M."/>
            <person name="Andrzejewski T.M."/>
            <person name="Davidsen T.M."/>
            <person name="Wayne K.J."/>
            <person name="Tettelin H."/>
            <person name="Glass J.I."/>
            <person name="Rusch D."/>
            <person name="Podicherti R."/>
            <person name="Tsui H.-C.T."/>
            <person name="Winkler M.E."/>
        </authorList>
    </citation>
    <scope>NUCLEOTIDE SEQUENCE</scope>
</reference>
<protein>
    <submittedName>
        <fullName evidence="2">Uncharacterized protein</fullName>
    </submittedName>
</protein>
<gene>
    <name evidence="2" type="ORF">METZ01_LOCUS136141</name>
</gene>
<dbReference type="EMBL" id="UINC01019649">
    <property type="protein sequence ID" value="SVA83287.1"/>
    <property type="molecule type" value="Genomic_DNA"/>
</dbReference>
<proteinExistence type="predicted"/>
<evidence type="ECO:0000313" key="2">
    <source>
        <dbReference type="EMBL" id="SVA83287.1"/>
    </source>
</evidence>